<dbReference type="SUPFAM" id="SSF56300">
    <property type="entry name" value="Metallo-dependent phosphatases"/>
    <property type="match status" value="1"/>
</dbReference>
<dbReference type="Gene3D" id="3.90.780.10">
    <property type="entry name" value="5'-Nucleotidase, C-terminal domain"/>
    <property type="match status" value="1"/>
</dbReference>
<dbReference type="Proteomes" id="UP001596414">
    <property type="component" value="Unassembled WGS sequence"/>
</dbReference>
<dbReference type="AlphaFoldDB" id="A0ABD5X354"/>
<dbReference type="Gene3D" id="3.60.21.10">
    <property type="match status" value="1"/>
</dbReference>
<name>A0ABD5X354_9EURY</name>
<organism evidence="5 6">
    <name type="scientific">Halovenus rubra</name>
    <dbReference type="NCBI Taxonomy" id="869890"/>
    <lineage>
        <taxon>Archaea</taxon>
        <taxon>Methanobacteriati</taxon>
        <taxon>Methanobacteriota</taxon>
        <taxon>Stenosarchaea group</taxon>
        <taxon>Halobacteria</taxon>
        <taxon>Halobacteriales</taxon>
        <taxon>Haloarculaceae</taxon>
        <taxon>Halovenus</taxon>
    </lineage>
</organism>
<feature type="domain" description="5'-Nucleotidase C-terminal" evidence="4">
    <location>
        <begin position="342"/>
        <end position="488"/>
    </location>
</feature>
<evidence type="ECO:0000256" key="1">
    <source>
        <dbReference type="ARBA" id="ARBA00022729"/>
    </source>
</evidence>
<dbReference type="EMBL" id="JBHSZQ010000007">
    <property type="protein sequence ID" value="MFC7125551.1"/>
    <property type="molecule type" value="Genomic_DNA"/>
</dbReference>
<dbReference type="InterPro" id="IPR029052">
    <property type="entry name" value="Metallo-depent_PP-like"/>
</dbReference>
<dbReference type="Pfam" id="PF00149">
    <property type="entry name" value="Metallophos"/>
    <property type="match status" value="1"/>
</dbReference>
<dbReference type="RefSeq" id="WP_267638545.1">
    <property type="nucleotide sequence ID" value="NZ_JAODIY010000016.1"/>
</dbReference>
<protein>
    <submittedName>
        <fullName evidence="5">5'-nucleotidase C-terminal domain-containing protein</fullName>
    </submittedName>
</protein>
<dbReference type="Gene3D" id="1.10.287.1490">
    <property type="match status" value="1"/>
</dbReference>
<feature type="domain" description="Calcineurin-like phosphoesterase" evidence="3">
    <location>
        <begin position="67"/>
        <end position="267"/>
    </location>
</feature>
<accession>A0ABD5X354</accession>
<evidence type="ECO:0000313" key="5">
    <source>
        <dbReference type="EMBL" id="MFC7125551.1"/>
    </source>
</evidence>
<sequence length="731" mass="78349">MWVPYQLSKSNNRTQTWLVLTAAVALAVTFLFITASGAVVADGTAPTHDSISEVNSSVGVDTGTNLTILQYNDIQTAMADNESMARLVGAINDRKAATDNPTIVVGGGDEVSPSSLSAVSEWQVPIDVMNVLNPAAEVIGNHDLDYGFEPVKNFTEASNFPWLVANIQAEDGSNIPGTQDYTTVERDGVKIGILGLVDDAIDPKTAVDFAEQGYEVTDWSQAGSEVATTLEKEENVDVVVALTHTGVPESKEIANNTDNIDVIVTGDDEVLHEPAVTSGTVIIEAGGEATHLGELSLSVTDEQVGFNGGRLYNLEEGDWSMNESADQAVQAGRTEGLTTVAGETTEPLDSTFGNYADDTGWGRIIGDAFLAQTGADVAMTNAGGIRGNFMLEAGELTYDDIYTSLPFGNTLVTKKMSGSEIVEYLSRTAAPFDSDFGVQPELQVAGLTYEVVDRPDPPQKIKDVHVHGEPIEMDKSYEVTVNSYMAGGPMLSELETVNNDLTLYGTAAVNYIEEQGTVTPPQEDRIRRTTRAFGEPTISLDGETATLEYDVPAAVDSIEEQSLTLMNETTGQLAVDAVEFDGDSLRLSVNQRSLISLSEQSDTVQLYGTYTDSEIDSQRNGFNMSRLNADAMVSQAVRLKDELETVNTELEDTQSELSDTKAELDEAQAKIDEKNDEISGLKSTLSEKEDRIDELENANADSSDSDGPGFTLLIAVGAVVSLALVGTRRQA</sequence>
<evidence type="ECO:0000259" key="3">
    <source>
        <dbReference type="Pfam" id="PF00149"/>
    </source>
</evidence>
<reference evidence="5 6" key="1">
    <citation type="journal article" date="2014" name="Int. J. Syst. Evol. Microbiol.">
        <title>Complete genome sequence of Corynebacterium casei LMG S-19264T (=DSM 44701T), isolated from a smear-ripened cheese.</title>
        <authorList>
            <consortium name="US DOE Joint Genome Institute (JGI-PGF)"/>
            <person name="Walter F."/>
            <person name="Albersmeier A."/>
            <person name="Kalinowski J."/>
            <person name="Ruckert C."/>
        </authorList>
    </citation>
    <scope>NUCLEOTIDE SEQUENCE [LARGE SCALE GENOMIC DNA]</scope>
    <source>
        <strain evidence="5 6">CGMCC 4.7215</strain>
    </source>
</reference>
<evidence type="ECO:0000256" key="2">
    <source>
        <dbReference type="SAM" id="MobiDB-lite"/>
    </source>
</evidence>
<dbReference type="Pfam" id="PF02872">
    <property type="entry name" value="5_nucleotid_C"/>
    <property type="match status" value="1"/>
</dbReference>
<keyword evidence="1" id="KW-0732">Signal</keyword>
<feature type="compositionally biased region" description="Basic and acidic residues" evidence="2">
    <location>
        <begin position="670"/>
        <end position="691"/>
    </location>
</feature>
<dbReference type="InterPro" id="IPR004843">
    <property type="entry name" value="Calcineurin-like_PHP"/>
</dbReference>
<dbReference type="InterPro" id="IPR036907">
    <property type="entry name" value="5'-Nucleotdase_C_sf"/>
</dbReference>
<comment type="caution">
    <text evidence="5">The sequence shown here is derived from an EMBL/GenBank/DDBJ whole genome shotgun (WGS) entry which is preliminary data.</text>
</comment>
<dbReference type="PANTHER" id="PTHR11575:SF24">
    <property type="entry name" value="5'-NUCLEOTIDASE"/>
    <property type="match status" value="1"/>
</dbReference>
<dbReference type="InterPro" id="IPR008334">
    <property type="entry name" value="5'-Nucleotdase_C"/>
</dbReference>
<gene>
    <name evidence="5" type="ORF">ACFQJ7_05790</name>
</gene>
<dbReference type="InterPro" id="IPR006179">
    <property type="entry name" value="5_nucleotidase/apyrase"/>
</dbReference>
<dbReference type="SUPFAM" id="SSF55816">
    <property type="entry name" value="5'-nucleotidase (syn. UDP-sugar hydrolase), C-terminal domain"/>
    <property type="match status" value="1"/>
</dbReference>
<proteinExistence type="predicted"/>
<evidence type="ECO:0000259" key="4">
    <source>
        <dbReference type="Pfam" id="PF02872"/>
    </source>
</evidence>
<dbReference type="CDD" id="cd00845">
    <property type="entry name" value="MPP_UshA_N_like"/>
    <property type="match status" value="1"/>
</dbReference>
<feature type="region of interest" description="Disordered" evidence="2">
    <location>
        <begin position="670"/>
        <end position="707"/>
    </location>
</feature>
<evidence type="ECO:0000313" key="6">
    <source>
        <dbReference type="Proteomes" id="UP001596414"/>
    </source>
</evidence>
<dbReference type="PANTHER" id="PTHR11575">
    <property type="entry name" value="5'-NUCLEOTIDASE-RELATED"/>
    <property type="match status" value="1"/>
</dbReference>
<dbReference type="PRINTS" id="PR01607">
    <property type="entry name" value="APYRASEFAMLY"/>
</dbReference>